<dbReference type="SUPFAM" id="SSF50814">
    <property type="entry name" value="Lipocalins"/>
    <property type="match status" value="1"/>
</dbReference>
<accession>A0A8R1YPQ2</accession>
<dbReference type="OrthoDB" id="412780at2759"/>
<dbReference type="AlphaFoldDB" id="A0A2A6C3M0"/>
<dbReference type="PANTHER" id="PTHR22725">
    <property type="entry name" value="FATTY ACID-BINDING PROTEIN HOMOLOG 1-RELATED-RELATED"/>
    <property type="match status" value="1"/>
</dbReference>
<reference evidence="5" key="1">
    <citation type="journal article" date="2008" name="Nat. Genet.">
        <title>The Pristionchus pacificus genome provides a unique perspective on nematode lifestyle and parasitism.</title>
        <authorList>
            <person name="Dieterich C."/>
            <person name="Clifton S.W."/>
            <person name="Schuster L.N."/>
            <person name="Chinwalla A."/>
            <person name="Delehaunty K."/>
            <person name="Dinkelacker I."/>
            <person name="Fulton L."/>
            <person name="Fulton R."/>
            <person name="Godfrey J."/>
            <person name="Minx P."/>
            <person name="Mitreva M."/>
            <person name="Roeseler W."/>
            <person name="Tian H."/>
            <person name="Witte H."/>
            <person name="Yang S.P."/>
            <person name="Wilson R.K."/>
            <person name="Sommer R.J."/>
        </authorList>
    </citation>
    <scope>NUCLEOTIDE SEQUENCE [LARGE SCALE GENOMIC DNA]</scope>
    <source>
        <strain evidence="5">PS312</strain>
    </source>
</reference>
<dbReference type="EnsemblMetazoa" id="PPA34136.1">
    <property type="protein sequence ID" value="PPA34136.1"/>
    <property type="gene ID" value="WBGene00272505"/>
</dbReference>
<dbReference type="PANTHER" id="PTHR22725:SF9">
    <property type="entry name" value="FATTY ACID-BINDING PROTEIN HOMOLOG 3"/>
    <property type="match status" value="1"/>
</dbReference>
<dbReference type="Gene3D" id="2.40.128.20">
    <property type="match status" value="1"/>
</dbReference>
<accession>A0A2A6C3M0</accession>
<gene>
    <name evidence="4" type="primary">WBGene00272505</name>
</gene>
<evidence type="ECO:0000256" key="1">
    <source>
        <dbReference type="ARBA" id="ARBA00008390"/>
    </source>
</evidence>
<reference evidence="4" key="2">
    <citation type="submission" date="2022-06" db="UniProtKB">
        <authorList>
            <consortium name="EnsemblMetazoa"/>
        </authorList>
    </citation>
    <scope>IDENTIFICATION</scope>
    <source>
        <strain evidence="4">PS312</strain>
    </source>
</reference>
<dbReference type="GO" id="GO:0008289">
    <property type="term" value="F:lipid binding"/>
    <property type="evidence" value="ECO:0007669"/>
    <property type="project" value="UniProtKB-KW"/>
</dbReference>
<protein>
    <submittedName>
        <fullName evidence="4">Uncharacterized protein</fullName>
    </submittedName>
</protein>
<name>A0A2A6C3M0_PRIPA</name>
<evidence type="ECO:0000313" key="4">
    <source>
        <dbReference type="EnsemblMetazoa" id="PPA34136.1"/>
    </source>
</evidence>
<comment type="similarity">
    <text evidence="1">Belongs to the calycin superfamily. Fatty-acid binding protein (FABP) family.</text>
</comment>
<proteinExistence type="inferred from homology"/>
<evidence type="ECO:0000256" key="3">
    <source>
        <dbReference type="ARBA" id="ARBA00023121"/>
    </source>
</evidence>
<dbReference type="InterPro" id="IPR040094">
    <property type="entry name" value="Lbp1-4"/>
</dbReference>
<keyword evidence="2" id="KW-0813">Transport</keyword>
<keyword evidence="5" id="KW-1185">Reference proteome</keyword>
<dbReference type="Proteomes" id="UP000005239">
    <property type="component" value="Unassembled WGS sequence"/>
</dbReference>
<organism evidence="4 5">
    <name type="scientific">Pristionchus pacificus</name>
    <name type="common">Parasitic nematode worm</name>
    <dbReference type="NCBI Taxonomy" id="54126"/>
    <lineage>
        <taxon>Eukaryota</taxon>
        <taxon>Metazoa</taxon>
        <taxon>Ecdysozoa</taxon>
        <taxon>Nematoda</taxon>
        <taxon>Chromadorea</taxon>
        <taxon>Rhabditida</taxon>
        <taxon>Rhabditina</taxon>
        <taxon>Diplogasteromorpha</taxon>
        <taxon>Diplogasteroidea</taxon>
        <taxon>Neodiplogasteridae</taxon>
        <taxon>Pristionchus</taxon>
    </lineage>
</organism>
<evidence type="ECO:0000256" key="2">
    <source>
        <dbReference type="ARBA" id="ARBA00022448"/>
    </source>
</evidence>
<evidence type="ECO:0000313" key="5">
    <source>
        <dbReference type="Proteomes" id="UP000005239"/>
    </source>
</evidence>
<dbReference type="InterPro" id="IPR012674">
    <property type="entry name" value="Calycin"/>
</dbReference>
<keyword evidence="3" id="KW-0446">Lipid-binding</keyword>
<sequence length="103" mass="11708">MSVIPSRFLANSWSWESGEGVDEYFKAKGTPWFIRKLILAGSHSMTWNDLGGLRFNVVNKAVVTLTFECRLGEEFTAKVYDKSEKKKLELAGVVCTRVFKKIN</sequence>